<gene>
    <name evidence="1" type="ORF">FOZ63_005497</name>
</gene>
<reference evidence="1 2" key="1">
    <citation type="submission" date="2020-04" db="EMBL/GenBank/DDBJ databases">
        <title>Perkinsus olseni comparative genomics.</title>
        <authorList>
            <person name="Bogema D.R."/>
        </authorList>
    </citation>
    <scope>NUCLEOTIDE SEQUENCE [LARGE SCALE GENOMIC DNA]</scope>
    <source>
        <strain evidence="1 2">ATCC PRA-207</strain>
    </source>
</reference>
<comment type="caution">
    <text evidence="1">The sequence shown here is derived from an EMBL/GenBank/DDBJ whole genome shotgun (WGS) entry which is preliminary data.</text>
</comment>
<organism evidence="1 2">
    <name type="scientific">Perkinsus olseni</name>
    <name type="common">Perkinsus atlanticus</name>
    <dbReference type="NCBI Taxonomy" id="32597"/>
    <lineage>
        <taxon>Eukaryota</taxon>
        <taxon>Sar</taxon>
        <taxon>Alveolata</taxon>
        <taxon>Perkinsozoa</taxon>
        <taxon>Perkinsea</taxon>
        <taxon>Perkinsida</taxon>
        <taxon>Perkinsidae</taxon>
        <taxon>Perkinsus</taxon>
    </lineage>
</organism>
<sequence>EAGKYILVDADDLGLTSTLFINEDRTANWMFQCNFAGYTRPSLVGPFPLHEDTPSQFIIDYGGPLMPALMRQHCPPIEGVVDTDFSMIRFSYILLQLLYNPLCWEAEFQLELLELFQL</sequence>
<keyword evidence="2" id="KW-1185">Reference proteome</keyword>
<dbReference type="EMBL" id="JABANO010034989">
    <property type="protein sequence ID" value="KAF4704219.1"/>
    <property type="molecule type" value="Genomic_DNA"/>
</dbReference>
<evidence type="ECO:0000313" key="1">
    <source>
        <dbReference type="EMBL" id="KAF4704219.1"/>
    </source>
</evidence>
<protein>
    <submittedName>
        <fullName evidence="1">Uncharacterized protein</fullName>
    </submittedName>
</protein>
<evidence type="ECO:0000313" key="2">
    <source>
        <dbReference type="Proteomes" id="UP000553632"/>
    </source>
</evidence>
<accession>A0A7J6Q6U6</accession>
<name>A0A7J6Q6U6_PEROL</name>
<dbReference type="AlphaFoldDB" id="A0A7J6Q6U6"/>
<feature type="non-terminal residue" evidence="1">
    <location>
        <position position="1"/>
    </location>
</feature>
<dbReference type="Proteomes" id="UP000553632">
    <property type="component" value="Unassembled WGS sequence"/>
</dbReference>
<proteinExistence type="predicted"/>